<evidence type="ECO:0000256" key="1">
    <source>
        <dbReference type="SAM" id="SignalP"/>
    </source>
</evidence>
<dbReference type="InterPro" id="IPR013783">
    <property type="entry name" value="Ig-like_fold"/>
</dbReference>
<dbReference type="InterPro" id="IPR026444">
    <property type="entry name" value="Secre_tail"/>
</dbReference>
<gene>
    <name evidence="3" type="ORF">F0145_04410</name>
</gene>
<keyword evidence="1" id="KW-0732">Signal</keyword>
<dbReference type="Gene3D" id="2.60.40.10">
    <property type="entry name" value="Immunoglobulins"/>
    <property type="match status" value="1"/>
</dbReference>
<proteinExistence type="predicted"/>
<feature type="signal peptide" evidence="1">
    <location>
        <begin position="1"/>
        <end position="35"/>
    </location>
</feature>
<name>A0A5M6DRE2_9BACT</name>
<accession>A0A5M6DRE2</accession>
<comment type="caution">
    <text evidence="3">The sequence shown here is derived from an EMBL/GenBank/DDBJ whole genome shotgun (WGS) entry which is preliminary data.</text>
</comment>
<dbReference type="NCBIfam" id="TIGR04183">
    <property type="entry name" value="Por_Secre_tail"/>
    <property type="match status" value="1"/>
</dbReference>
<evidence type="ECO:0000259" key="2">
    <source>
        <dbReference type="Pfam" id="PF18962"/>
    </source>
</evidence>
<sequence>MIKHLPPILLRENSRCYGILLFLFFSLFLTAGAFAQTVTTDKLDYQPGDIVKVTGTGWQPGETVQLHFDETPAVCANGHNRYAVADANGNIYNDQYLIEIRHLGVSFVLTATGQTSLLTAQTKFTDGGFQFAASGLPTGTSVTVNFTSGNSPGTATFTPPLTAGSTASNNTVITVNSFTPTFIVTPSISYSILNYSYRVGTNLSPTTQQTRNSFTAGPNNEASAILFTANYGALEVSKVEGSYGETVSLTATFYSNYQITPKTTLNNKPITFKIGNTIVGTVNTNANGIATLTGVNLENRNVGNYTITASFTGETNTYLPIEGTGELVITKANQTIAFAPLAGKTFGDAPFTVSASATSGDAVSFAIVSGPASINTTTNTITITGAGDVTVRASQAGNTNYNAAENVDRTFTVAKANQTIAFAPLAGKTFGDAPFTVSASATSGDAVSFAIVSGPASINTTTNTITITGAGDVTVRASQAGNTNYNAAENVDRTFTVAKANPVITWTPNPLAPITYGTDLTGKLNATASFGSAAVAGTFVYKKGTDVITSSTVLSAGNAQELSVVFTPTNGTNYNNASSRNSIDVTCVTVNASANSTPQAVKSTATTISIKVTNSVTGTIAVGVPVTLYLDQRTPMVCKSDAQGFAKFDVGVLQTDVYKIKAVTECGEDVAYLPIYDPNGGFVTGGGWINSPAGALKADVSKTGKANFGFVAKYKKGTTIPDGQTEFQFQAGNLNFNSNAYDDMRLVIATYKANYTGTGKINGDGNYGFMVSGIDGQINGGGGVDKFRIKIWDKDKNDLVVYDNNVPTSSTDVTTTDINAVPASALAGGSIVIHEAKTNGKSERVATEAEVFTGTEETKLTSYPNPFTNQATIEFALDTDEEYNLMVYSVRGSLVKALKSGKAQAKTPVKVQWGDATTPAGVYIIRLTTKSGVKTLRIVKD</sequence>
<protein>
    <submittedName>
        <fullName evidence="3">T9SS type A sorting domain-containing protein</fullName>
    </submittedName>
</protein>
<dbReference type="AlphaFoldDB" id="A0A5M6DRE2"/>
<dbReference type="EMBL" id="VWSF01000002">
    <property type="protein sequence ID" value="KAA5548760.1"/>
    <property type="molecule type" value="Genomic_DNA"/>
</dbReference>
<dbReference type="Proteomes" id="UP000323426">
    <property type="component" value="Unassembled WGS sequence"/>
</dbReference>
<evidence type="ECO:0000313" key="3">
    <source>
        <dbReference type="EMBL" id="KAA5548760.1"/>
    </source>
</evidence>
<evidence type="ECO:0000313" key="4">
    <source>
        <dbReference type="Proteomes" id="UP000323426"/>
    </source>
</evidence>
<dbReference type="Pfam" id="PF18962">
    <property type="entry name" value="Por_Secre_tail"/>
    <property type="match status" value="1"/>
</dbReference>
<keyword evidence="4" id="KW-1185">Reference proteome</keyword>
<dbReference type="RefSeq" id="WP_150087087.1">
    <property type="nucleotide sequence ID" value="NZ_VWSF01000002.1"/>
</dbReference>
<feature type="chain" id="PRO_5024330429" evidence="1">
    <location>
        <begin position="36"/>
        <end position="941"/>
    </location>
</feature>
<organism evidence="3 4">
    <name type="scientific">Adhaeribacter rhizoryzae</name>
    <dbReference type="NCBI Taxonomy" id="2607907"/>
    <lineage>
        <taxon>Bacteria</taxon>
        <taxon>Pseudomonadati</taxon>
        <taxon>Bacteroidota</taxon>
        <taxon>Cytophagia</taxon>
        <taxon>Cytophagales</taxon>
        <taxon>Hymenobacteraceae</taxon>
        <taxon>Adhaeribacter</taxon>
    </lineage>
</organism>
<feature type="domain" description="Secretion system C-terminal sorting" evidence="2">
    <location>
        <begin position="863"/>
        <end position="935"/>
    </location>
</feature>
<reference evidence="3 4" key="1">
    <citation type="submission" date="2019-09" db="EMBL/GenBank/DDBJ databases">
        <title>Genome sequence and assembly of Adhaeribacter sp.</title>
        <authorList>
            <person name="Chhetri G."/>
        </authorList>
    </citation>
    <scope>NUCLEOTIDE SEQUENCE [LARGE SCALE GENOMIC DNA]</scope>
    <source>
        <strain evidence="3 4">DK36</strain>
    </source>
</reference>